<comment type="caution">
    <text evidence="1">The sequence shown here is derived from an EMBL/GenBank/DDBJ whole genome shotgun (WGS) entry which is preliminary data.</text>
</comment>
<organism evidence="1 2">
    <name type="scientific">Pontibacter aydingkolensis</name>
    <dbReference type="NCBI Taxonomy" id="1911536"/>
    <lineage>
        <taxon>Bacteria</taxon>
        <taxon>Pseudomonadati</taxon>
        <taxon>Bacteroidota</taxon>
        <taxon>Cytophagia</taxon>
        <taxon>Cytophagales</taxon>
        <taxon>Hymenobacteraceae</taxon>
        <taxon>Pontibacter</taxon>
    </lineage>
</organism>
<accession>A0ABS7CQ57</accession>
<keyword evidence="2" id="KW-1185">Reference proteome</keyword>
<dbReference type="Proteomes" id="UP000813018">
    <property type="component" value="Unassembled WGS sequence"/>
</dbReference>
<sequence length="129" mass="14591">MQAFLYFNLATPATYRQPLLEQVKAALPQVAILDMDTKSGELVQRYALQLLRDAAQAVVVIKADESITDLSALMPLLEELFLEKPERLVLLQGAQARLQRMLSARQNLKYKVVAEEEVVPEAQEFFQSN</sequence>
<proteinExistence type="predicted"/>
<protein>
    <recommendedName>
        <fullName evidence="3">STAS domain-containing protein</fullName>
    </recommendedName>
</protein>
<evidence type="ECO:0008006" key="3">
    <source>
        <dbReference type="Google" id="ProtNLM"/>
    </source>
</evidence>
<gene>
    <name evidence="1" type="ORF">K0O23_02615</name>
</gene>
<name>A0ABS7CQ57_9BACT</name>
<dbReference type="EMBL" id="JAHYXK010000002">
    <property type="protein sequence ID" value="MBW7465945.1"/>
    <property type="molecule type" value="Genomic_DNA"/>
</dbReference>
<evidence type="ECO:0000313" key="1">
    <source>
        <dbReference type="EMBL" id="MBW7465945.1"/>
    </source>
</evidence>
<evidence type="ECO:0000313" key="2">
    <source>
        <dbReference type="Proteomes" id="UP000813018"/>
    </source>
</evidence>
<reference evidence="1 2" key="1">
    <citation type="journal article" date="2016" name="Int. J. Syst. Evol. Microbiol.">
        <title>Pontibacter aydingkolensis sp. nov., isolated from soil of a salt lake.</title>
        <authorList>
            <person name="Osman G."/>
            <person name="Zhang T."/>
            <person name="Lou K."/>
            <person name="Gao Y."/>
            <person name="Chang W."/>
            <person name="Lin Q."/>
            <person name="Yang H.M."/>
            <person name="Huo X.D."/>
            <person name="Wang N."/>
        </authorList>
    </citation>
    <scope>NUCLEOTIDE SEQUENCE [LARGE SCALE GENOMIC DNA]</scope>
    <source>
        <strain evidence="1 2">KACC 19255</strain>
    </source>
</reference>
<dbReference type="RefSeq" id="WP_219875839.1">
    <property type="nucleotide sequence ID" value="NZ_JAHYXK010000002.1"/>
</dbReference>